<proteinExistence type="predicted"/>
<dbReference type="EMBL" id="BIFH01000016">
    <property type="protein sequence ID" value="GCD94635.1"/>
    <property type="molecule type" value="Genomic_DNA"/>
</dbReference>
<keyword evidence="3" id="KW-0804">Transcription</keyword>
<keyword evidence="6" id="KW-1185">Reference proteome</keyword>
<dbReference type="PROSITE" id="PS51118">
    <property type="entry name" value="HTH_HXLR"/>
    <property type="match status" value="1"/>
</dbReference>
<dbReference type="InterPro" id="IPR036388">
    <property type="entry name" value="WH-like_DNA-bd_sf"/>
</dbReference>
<dbReference type="OrthoDB" id="9792527at2"/>
<reference evidence="5 6" key="1">
    <citation type="submission" date="2018-12" db="EMBL/GenBank/DDBJ databases">
        <title>Draft genome sequence of Embleya hyalina NBRC 13850T.</title>
        <authorList>
            <person name="Komaki H."/>
            <person name="Hosoyama A."/>
            <person name="Kimura A."/>
            <person name="Ichikawa N."/>
            <person name="Tamura T."/>
        </authorList>
    </citation>
    <scope>NUCLEOTIDE SEQUENCE [LARGE SCALE GENOMIC DNA]</scope>
    <source>
        <strain evidence="5 6">NBRC 13850</strain>
    </source>
</reference>
<dbReference type="RefSeq" id="WP_126636812.1">
    <property type="nucleotide sequence ID" value="NZ_BIFH01000016.1"/>
</dbReference>
<gene>
    <name evidence="5" type="ORF">EHYA_02304</name>
</gene>
<dbReference type="InterPro" id="IPR002577">
    <property type="entry name" value="HTH_HxlR"/>
</dbReference>
<accession>A0A401YJ46</accession>
<evidence type="ECO:0000256" key="3">
    <source>
        <dbReference type="ARBA" id="ARBA00023163"/>
    </source>
</evidence>
<evidence type="ECO:0000256" key="1">
    <source>
        <dbReference type="ARBA" id="ARBA00023015"/>
    </source>
</evidence>
<evidence type="ECO:0000313" key="5">
    <source>
        <dbReference type="EMBL" id="GCD94635.1"/>
    </source>
</evidence>
<protein>
    <submittedName>
        <fullName evidence="5">Transcriptional regulator family protein</fullName>
    </submittedName>
</protein>
<evidence type="ECO:0000259" key="4">
    <source>
        <dbReference type="PROSITE" id="PS51118"/>
    </source>
</evidence>
<dbReference type="PANTHER" id="PTHR33204:SF18">
    <property type="entry name" value="TRANSCRIPTIONAL REGULATORY PROTEIN"/>
    <property type="match status" value="1"/>
</dbReference>
<evidence type="ECO:0000256" key="2">
    <source>
        <dbReference type="ARBA" id="ARBA00023125"/>
    </source>
</evidence>
<dbReference type="GO" id="GO:0003677">
    <property type="term" value="F:DNA binding"/>
    <property type="evidence" value="ECO:0007669"/>
    <property type="project" value="UniProtKB-KW"/>
</dbReference>
<comment type="caution">
    <text evidence="5">The sequence shown here is derived from an EMBL/GenBank/DDBJ whole genome shotgun (WGS) entry which is preliminary data.</text>
</comment>
<evidence type="ECO:0000313" key="6">
    <source>
        <dbReference type="Proteomes" id="UP000286931"/>
    </source>
</evidence>
<organism evidence="5 6">
    <name type="scientific">Embleya hyalina</name>
    <dbReference type="NCBI Taxonomy" id="516124"/>
    <lineage>
        <taxon>Bacteria</taxon>
        <taxon>Bacillati</taxon>
        <taxon>Actinomycetota</taxon>
        <taxon>Actinomycetes</taxon>
        <taxon>Kitasatosporales</taxon>
        <taxon>Streptomycetaceae</taxon>
        <taxon>Embleya</taxon>
    </lineage>
</organism>
<keyword evidence="1" id="KW-0805">Transcription regulation</keyword>
<dbReference type="InterPro" id="IPR036390">
    <property type="entry name" value="WH_DNA-bd_sf"/>
</dbReference>
<name>A0A401YJ46_9ACTN</name>
<sequence length="171" mass="18940">MPVVMEGALADLGAWKTDHCSLVKALEVVGTRSALLILREACYGTTRFGGFAGRVGITDRAAAQQLRRLTEAGLLAKRPYREDGGRTRDEYVLTDMGRDLFPVIVALMQWGDRYLQDGTAPLHYVDHETGVPVHVELRSETGDTLELEQVGVRRNPAWRAPKQARQPETAP</sequence>
<dbReference type="Pfam" id="PF01638">
    <property type="entry name" value="HxlR"/>
    <property type="match status" value="1"/>
</dbReference>
<dbReference type="Proteomes" id="UP000286931">
    <property type="component" value="Unassembled WGS sequence"/>
</dbReference>
<dbReference type="AlphaFoldDB" id="A0A401YJ46"/>
<keyword evidence="2" id="KW-0238">DNA-binding</keyword>
<dbReference type="SUPFAM" id="SSF46785">
    <property type="entry name" value="Winged helix' DNA-binding domain"/>
    <property type="match status" value="1"/>
</dbReference>
<dbReference type="Gene3D" id="1.10.10.10">
    <property type="entry name" value="Winged helix-like DNA-binding domain superfamily/Winged helix DNA-binding domain"/>
    <property type="match status" value="1"/>
</dbReference>
<feature type="domain" description="HTH hxlR-type" evidence="4">
    <location>
        <begin position="20"/>
        <end position="119"/>
    </location>
</feature>
<dbReference type="PANTHER" id="PTHR33204">
    <property type="entry name" value="TRANSCRIPTIONAL REGULATOR, MARR FAMILY"/>
    <property type="match status" value="1"/>
</dbReference>